<reference evidence="1" key="1">
    <citation type="submission" date="2023-10" db="EMBL/GenBank/DDBJ databases">
        <title>Genome assemblies of two species of porcelain crab, Petrolisthes cinctipes and Petrolisthes manimaculis (Anomura: Porcellanidae).</title>
        <authorList>
            <person name="Angst P."/>
        </authorList>
    </citation>
    <scope>NUCLEOTIDE SEQUENCE</scope>
    <source>
        <strain evidence="1">PB745_01</strain>
        <tissue evidence="1">Gill</tissue>
    </source>
</reference>
<dbReference type="AlphaFoldDB" id="A0AAE1GHZ9"/>
<accession>A0AAE1GHZ9</accession>
<protein>
    <submittedName>
        <fullName evidence="1">Uncharacterized protein</fullName>
    </submittedName>
</protein>
<dbReference type="Proteomes" id="UP001286313">
    <property type="component" value="Unassembled WGS sequence"/>
</dbReference>
<sequence>MKIKFKTPVAATRVLERTWKLAQMEKYKKVWIREDLSAGLEEYWSDGEGDLHPPPPPYLSDDIALSRSVVNQTLHSTPAISAKVKHQASYPIPDINILYTFRRNSYAPDELLCITGDPQLTLQTEVVPNHSRSLRFYEA</sequence>
<keyword evidence="2" id="KW-1185">Reference proteome</keyword>
<comment type="caution">
    <text evidence="1">The sequence shown here is derived from an EMBL/GenBank/DDBJ whole genome shotgun (WGS) entry which is preliminary data.</text>
</comment>
<evidence type="ECO:0000313" key="1">
    <source>
        <dbReference type="EMBL" id="KAK3893399.1"/>
    </source>
</evidence>
<organism evidence="1 2">
    <name type="scientific">Petrolisthes cinctipes</name>
    <name type="common">Flat porcelain crab</name>
    <dbReference type="NCBI Taxonomy" id="88211"/>
    <lineage>
        <taxon>Eukaryota</taxon>
        <taxon>Metazoa</taxon>
        <taxon>Ecdysozoa</taxon>
        <taxon>Arthropoda</taxon>
        <taxon>Crustacea</taxon>
        <taxon>Multicrustacea</taxon>
        <taxon>Malacostraca</taxon>
        <taxon>Eumalacostraca</taxon>
        <taxon>Eucarida</taxon>
        <taxon>Decapoda</taxon>
        <taxon>Pleocyemata</taxon>
        <taxon>Anomura</taxon>
        <taxon>Galatheoidea</taxon>
        <taxon>Porcellanidae</taxon>
        <taxon>Petrolisthes</taxon>
    </lineage>
</organism>
<dbReference type="EMBL" id="JAWQEG010000215">
    <property type="protein sequence ID" value="KAK3893399.1"/>
    <property type="molecule type" value="Genomic_DNA"/>
</dbReference>
<proteinExistence type="predicted"/>
<gene>
    <name evidence="1" type="ORF">Pcinc_002831</name>
</gene>
<name>A0AAE1GHZ9_PETCI</name>
<evidence type="ECO:0000313" key="2">
    <source>
        <dbReference type="Proteomes" id="UP001286313"/>
    </source>
</evidence>